<dbReference type="Pfam" id="PF00240">
    <property type="entry name" value="ubiquitin"/>
    <property type="match status" value="1"/>
</dbReference>
<evidence type="ECO:0000313" key="2">
    <source>
        <dbReference type="EMBL" id="CAG5084115.1"/>
    </source>
</evidence>
<reference evidence="2 3" key="1">
    <citation type="submission" date="2021-04" db="EMBL/GenBank/DDBJ databases">
        <authorList>
            <person name="Bliznina A."/>
        </authorList>
    </citation>
    <scope>NUCLEOTIDE SEQUENCE [LARGE SCALE GENOMIC DNA]</scope>
</reference>
<dbReference type="InterPro" id="IPR029071">
    <property type="entry name" value="Ubiquitin-like_domsf"/>
</dbReference>
<evidence type="ECO:0000313" key="3">
    <source>
        <dbReference type="Proteomes" id="UP001158576"/>
    </source>
</evidence>
<dbReference type="Gene3D" id="3.10.20.90">
    <property type="entry name" value="Phosphatidylinositol 3-kinase Catalytic Subunit, Chain A, domain 1"/>
    <property type="match status" value="1"/>
</dbReference>
<dbReference type="SUPFAM" id="SSF54236">
    <property type="entry name" value="Ubiquitin-like"/>
    <property type="match status" value="1"/>
</dbReference>
<dbReference type="PROSITE" id="PS50053">
    <property type="entry name" value="UBIQUITIN_2"/>
    <property type="match status" value="1"/>
</dbReference>
<feature type="domain" description="Ubiquitin-like" evidence="1">
    <location>
        <begin position="144"/>
        <end position="227"/>
    </location>
</feature>
<evidence type="ECO:0000259" key="1">
    <source>
        <dbReference type="PROSITE" id="PS50053"/>
    </source>
</evidence>
<proteinExistence type="predicted"/>
<gene>
    <name evidence="2" type="ORF">OKIOD_LOCUS2110</name>
</gene>
<keyword evidence="3" id="KW-1185">Reference proteome</keyword>
<protein>
    <submittedName>
        <fullName evidence="2">Oidioi.mRNA.OKI2018_I69.PAR.g10552.t1.cds</fullName>
    </submittedName>
</protein>
<accession>A0ABN7RWW1</accession>
<sequence length="402" mass="46400">MGAIISDLRYENGIEGVTQVVTFKITVENNGVSQNSWTIPASAGFKGFDAAFDLVYRKNDFELIIKKKESKMEFLLDTQTTDNQIEVTLGFITCKPVLISPGFIPGVWFTEELKNRIKKGRIFMEQTYQPLEVKNQLNIHKFDAMLKIMLVDESCLKIFINGSHTIFQLKTKIERQLVHKGHQKIEARNQRLIFRGQVLFDDTRELRTIAGLKYGQILHLVQRFEGAEQNQQEAADNLQTRALFGALSSGSQIFVHHCYIEMETRELDGKIRDTEIFLRNMTESIQTAQRESDPRARNYYNSPEFEPDVGDYNIGKLFDTLGTNMILWSSQLHKFGTLLEEDEKFPRENERAINRQKFIIQNNVNTARYAAPLLKHVTEFVIPSAESTRGYEIRNNSRSQQD</sequence>
<dbReference type="InterPro" id="IPR000626">
    <property type="entry name" value="Ubiquitin-like_dom"/>
</dbReference>
<dbReference type="Proteomes" id="UP001158576">
    <property type="component" value="Chromosome PAR"/>
</dbReference>
<name>A0ABN7RWW1_OIKDI</name>
<organism evidence="2 3">
    <name type="scientific">Oikopleura dioica</name>
    <name type="common">Tunicate</name>
    <dbReference type="NCBI Taxonomy" id="34765"/>
    <lineage>
        <taxon>Eukaryota</taxon>
        <taxon>Metazoa</taxon>
        <taxon>Chordata</taxon>
        <taxon>Tunicata</taxon>
        <taxon>Appendicularia</taxon>
        <taxon>Copelata</taxon>
        <taxon>Oikopleuridae</taxon>
        <taxon>Oikopleura</taxon>
    </lineage>
</organism>
<dbReference type="EMBL" id="OU015568">
    <property type="protein sequence ID" value="CAG5084115.1"/>
    <property type="molecule type" value="Genomic_DNA"/>
</dbReference>